<dbReference type="InterPro" id="IPR041374">
    <property type="entry name" value="BaeRF_family12"/>
</dbReference>
<dbReference type="AlphaFoldDB" id="A0A2U1SV98"/>
<protein>
    <submittedName>
        <fullName evidence="2">Host attachment protein</fullName>
    </submittedName>
</protein>
<name>A0A2U1SV98_METSR</name>
<reference evidence="2 3" key="1">
    <citation type="journal article" date="2018" name="Appl. Microbiol. Biotechnol.">
        <title>Co-cultivation of the strictly anaerobic methanogen Methanosarcina barkeri with aerobic methanotrophs in an oxygen-limited membrane bioreactor.</title>
        <authorList>
            <person name="In 't Zandt M.H."/>
            <person name="van den Bosch T.J.M."/>
            <person name="Rijkers R."/>
            <person name="van Kessel M.A.H.J."/>
            <person name="Jetten M.S.M."/>
            <person name="Welte C.U."/>
        </authorList>
    </citation>
    <scope>NUCLEOTIDE SEQUENCE [LARGE SCALE GENOMIC DNA]</scope>
    <source>
        <strain evidence="2 3">DSM 17706</strain>
    </source>
</reference>
<comment type="caution">
    <text evidence="2">The sequence shown here is derived from an EMBL/GenBank/DDBJ whole genome shotgun (WGS) entry which is preliminary data.</text>
</comment>
<dbReference type="RefSeq" id="WP_108915829.1">
    <property type="nucleotide sequence ID" value="NZ_BGJY01000001.1"/>
</dbReference>
<evidence type="ECO:0000313" key="3">
    <source>
        <dbReference type="Proteomes" id="UP000245137"/>
    </source>
</evidence>
<dbReference type="EMBL" id="PUIV01000002">
    <property type="protein sequence ID" value="PWB95543.1"/>
    <property type="molecule type" value="Genomic_DNA"/>
</dbReference>
<gene>
    <name evidence="2" type="ORF">C5689_02615</name>
</gene>
<evidence type="ECO:0000256" key="1">
    <source>
        <dbReference type="SAM" id="MobiDB-lite"/>
    </source>
</evidence>
<accession>A0A2U1SV98</accession>
<sequence>MTNIAVHNGAWVLVGDGRRALFLQNHGDPDLLDLRVMEARVDENPPTREQGSDAPGRAYGTAGAPRSAVENADWHELEKEHFARAIAERINTAAEAGELSEIVIIAPPRVLGDLRQELSHKAKSKVKGELDKDLTRHPLPEIEKALAREFRAEG</sequence>
<dbReference type="Proteomes" id="UP000245137">
    <property type="component" value="Unassembled WGS sequence"/>
</dbReference>
<feature type="region of interest" description="Disordered" evidence="1">
    <location>
        <begin position="43"/>
        <end position="68"/>
    </location>
</feature>
<dbReference type="OrthoDB" id="9812459at2"/>
<evidence type="ECO:0000313" key="2">
    <source>
        <dbReference type="EMBL" id="PWB95543.1"/>
    </source>
</evidence>
<keyword evidence="3" id="KW-1185">Reference proteome</keyword>
<dbReference type="Pfam" id="PF18856">
    <property type="entry name" value="baeRF_family12"/>
    <property type="match status" value="1"/>
</dbReference>
<organism evidence="2 3">
    <name type="scientific">Methylosinus sporium</name>
    <dbReference type="NCBI Taxonomy" id="428"/>
    <lineage>
        <taxon>Bacteria</taxon>
        <taxon>Pseudomonadati</taxon>
        <taxon>Pseudomonadota</taxon>
        <taxon>Alphaproteobacteria</taxon>
        <taxon>Hyphomicrobiales</taxon>
        <taxon>Methylocystaceae</taxon>
        <taxon>Methylosinus</taxon>
    </lineage>
</organism>
<proteinExistence type="predicted"/>